<protein>
    <submittedName>
        <fullName evidence="1">Uncharacterized protein</fullName>
    </submittedName>
</protein>
<name>C1LHB9_SCHJA</name>
<evidence type="ECO:0000313" key="1">
    <source>
        <dbReference type="EMBL" id="CAX74097.1"/>
    </source>
</evidence>
<dbReference type="EMBL" id="FN314144">
    <property type="protein sequence ID" value="CAX69877.1"/>
    <property type="molecule type" value="mRNA"/>
</dbReference>
<dbReference type="OrthoDB" id="6269249at2759"/>
<accession>C1LHB9</accession>
<keyword evidence="3" id="KW-1185">Reference proteome</keyword>
<reference evidence="2 3" key="3">
    <citation type="submission" date="2019-03" db="EMBL/GenBank/DDBJ databases">
        <title>An improved genome assembly of the fluke Schistosoma japonicum.</title>
        <authorList>
            <person name="Hu W."/>
            <person name="Luo F."/>
            <person name="Yin M."/>
            <person name="Mo X."/>
            <person name="Sun C."/>
            <person name="Wu Q."/>
            <person name="Zhu B."/>
            <person name="Xiang M."/>
            <person name="Wang J."/>
            <person name="Wang Y."/>
            <person name="Zhang T."/>
            <person name="Xu B."/>
            <person name="Zheng H."/>
            <person name="Feng Z."/>
        </authorList>
    </citation>
    <scope>NUCLEOTIDE SEQUENCE [LARGE SCALE GENOMIC DNA]</scope>
    <source>
        <strain evidence="2">HuSjv2</strain>
        <tissue evidence="2">Worms</tissue>
    </source>
</reference>
<dbReference type="EMBL" id="FN318368">
    <property type="protein sequence ID" value="CAX74097.1"/>
    <property type="molecule type" value="mRNA"/>
</dbReference>
<gene>
    <name evidence="2" type="ORF">EWB00_004636</name>
</gene>
<dbReference type="EMBL" id="SKCS01000296">
    <property type="protein sequence ID" value="TNN11368.1"/>
    <property type="molecule type" value="Genomic_DNA"/>
</dbReference>
<dbReference type="AlphaFoldDB" id="C1LHB9"/>
<reference evidence="1" key="2">
    <citation type="submission" date="2009-03" db="EMBL/GenBank/DDBJ databases">
        <authorList>
            <person name="Gang L."/>
        </authorList>
    </citation>
    <scope>NUCLEOTIDE SEQUENCE</scope>
    <source>
        <strain evidence="1">Anhui</strain>
    </source>
</reference>
<reference evidence="1" key="1">
    <citation type="journal article" date="2009" name="Nature">
        <title>The Schistosoma japonicum genome reveals features of host-parasite interplay.</title>
        <authorList>
            <person name="Liu F."/>
            <person name="Zhou Y."/>
            <person name="Wang Z.Q."/>
            <person name="Lu G."/>
            <person name="Zheng H."/>
            <person name="Brindley P.J."/>
            <person name="McManus D.P."/>
            <person name="Blair D."/>
            <person name="Zhang Q.H."/>
            <person name="Zhong Y."/>
            <person name="Wang S."/>
            <person name="Han Z.G."/>
            <person name="Chen Z."/>
        </authorList>
    </citation>
    <scope>NUCLEOTIDE SEQUENCE</scope>
    <source>
        <strain evidence="1">Anhui</strain>
    </source>
</reference>
<organism evidence="1">
    <name type="scientific">Schistosoma japonicum</name>
    <name type="common">Blood fluke</name>
    <dbReference type="NCBI Taxonomy" id="6182"/>
    <lineage>
        <taxon>Eukaryota</taxon>
        <taxon>Metazoa</taxon>
        <taxon>Spiralia</taxon>
        <taxon>Lophotrochozoa</taxon>
        <taxon>Platyhelminthes</taxon>
        <taxon>Trematoda</taxon>
        <taxon>Digenea</taxon>
        <taxon>Strigeidida</taxon>
        <taxon>Schistosomatoidea</taxon>
        <taxon>Schistosomatidae</taxon>
        <taxon>Schistosoma</taxon>
    </lineage>
</organism>
<sequence length="88" mass="9957">MSGRRSHRKPSVSKAIKKRNKAMIERSLALLNNDVLTFRKELKHHSQSSKEAKESQGCTNQIVTVVAESHPENQIEDAINEFALMKCP</sequence>
<evidence type="ECO:0000313" key="2">
    <source>
        <dbReference type="EMBL" id="TNN11368.1"/>
    </source>
</evidence>
<proteinExistence type="evidence at transcript level"/>
<dbReference type="Proteomes" id="UP000311919">
    <property type="component" value="Unassembled WGS sequence"/>
</dbReference>
<evidence type="ECO:0000313" key="3">
    <source>
        <dbReference type="Proteomes" id="UP000311919"/>
    </source>
</evidence>